<feature type="domain" description="F-box" evidence="1">
    <location>
        <begin position="1"/>
        <end position="44"/>
    </location>
</feature>
<dbReference type="EMBL" id="JAEACU010000007">
    <property type="protein sequence ID" value="KAH7522322.1"/>
    <property type="molecule type" value="Genomic_DNA"/>
</dbReference>
<evidence type="ECO:0000259" key="1">
    <source>
        <dbReference type="PROSITE" id="PS50181"/>
    </source>
</evidence>
<comment type="caution">
    <text evidence="2">The sequence shown here is derived from an EMBL/GenBank/DDBJ whole genome shotgun (WGS) entry which is preliminary data.</text>
</comment>
<dbReference type="InterPro" id="IPR005174">
    <property type="entry name" value="KIB1-4_b-propeller"/>
</dbReference>
<name>A0A978V4N9_ZIZJJ</name>
<dbReference type="InterPro" id="IPR036047">
    <property type="entry name" value="F-box-like_dom_sf"/>
</dbReference>
<dbReference type="PANTHER" id="PTHR44259">
    <property type="entry name" value="OS07G0183000 PROTEIN-RELATED"/>
    <property type="match status" value="1"/>
</dbReference>
<dbReference type="InterPro" id="IPR001810">
    <property type="entry name" value="F-box_dom"/>
</dbReference>
<dbReference type="Pfam" id="PF03478">
    <property type="entry name" value="Beta-prop_KIB1-4"/>
    <property type="match status" value="1"/>
</dbReference>
<dbReference type="PANTHER" id="PTHR44259:SF15">
    <property type="entry name" value="F-BOX PROTEIN KIB2-RELATED"/>
    <property type="match status" value="1"/>
</dbReference>
<dbReference type="InterPro" id="IPR050942">
    <property type="entry name" value="F-box_BR-signaling"/>
</dbReference>
<protein>
    <recommendedName>
        <fullName evidence="1">F-box domain-containing protein</fullName>
    </recommendedName>
</protein>
<dbReference type="SUPFAM" id="SSF81383">
    <property type="entry name" value="F-box domain"/>
    <property type="match status" value="1"/>
</dbReference>
<dbReference type="Proteomes" id="UP000813462">
    <property type="component" value="Unassembled WGS sequence"/>
</dbReference>
<dbReference type="PROSITE" id="PS50181">
    <property type="entry name" value="FBOX"/>
    <property type="match status" value="1"/>
</dbReference>
<dbReference type="SMART" id="SM00256">
    <property type="entry name" value="FBOX"/>
    <property type="match status" value="1"/>
</dbReference>
<sequence length="207" mass="23889">MPSEILELILEKLPIADIARFKSVCSLWNGAAQSTNCSRFFSLRDNNNKDYKHVKNLFGEFGDGAWCVGYTRGWLVVLDEKLILHLLNPFSGAKIQLPRIPQYLQKPGMLPKDYVRKAILFWDPCGGKGRNSNFTLVVAFRRDIKSTRLAFCNCRLNKWIHFGRDNHHYLDIVGDSQRQLYALTNKALQVWNFQRRGGAYPKLLNKV</sequence>
<accession>A0A978V4N9</accession>
<organism evidence="2 3">
    <name type="scientific">Ziziphus jujuba var. spinosa</name>
    <dbReference type="NCBI Taxonomy" id="714518"/>
    <lineage>
        <taxon>Eukaryota</taxon>
        <taxon>Viridiplantae</taxon>
        <taxon>Streptophyta</taxon>
        <taxon>Embryophyta</taxon>
        <taxon>Tracheophyta</taxon>
        <taxon>Spermatophyta</taxon>
        <taxon>Magnoliopsida</taxon>
        <taxon>eudicotyledons</taxon>
        <taxon>Gunneridae</taxon>
        <taxon>Pentapetalae</taxon>
        <taxon>rosids</taxon>
        <taxon>fabids</taxon>
        <taxon>Rosales</taxon>
        <taxon>Rhamnaceae</taxon>
        <taxon>Paliureae</taxon>
        <taxon>Ziziphus</taxon>
    </lineage>
</organism>
<dbReference type="Gene3D" id="1.20.1280.50">
    <property type="match status" value="1"/>
</dbReference>
<reference evidence="2" key="1">
    <citation type="journal article" date="2021" name="Front. Plant Sci.">
        <title>Chromosome-Scale Genome Assembly for Chinese Sour Jujube and Insights Into Its Genome Evolution and Domestication Signature.</title>
        <authorList>
            <person name="Shen L.-Y."/>
            <person name="Luo H."/>
            <person name="Wang X.-L."/>
            <person name="Wang X.-M."/>
            <person name="Qiu X.-J."/>
            <person name="Liu H."/>
            <person name="Zhou S.-S."/>
            <person name="Jia K.-H."/>
            <person name="Nie S."/>
            <person name="Bao Y.-T."/>
            <person name="Zhang R.-G."/>
            <person name="Yun Q.-Z."/>
            <person name="Chai Y.-H."/>
            <person name="Lu J.-Y."/>
            <person name="Li Y."/>
            <person name="Zhao S.-W."/>
            <person name="Mao J.-F."/>
            <person name="Jia S.-G."/>
            <person name="Mao Y.-M."/>
        </authorList>
    </citation>
    <scope>NUCLEOTIDE SEQUENCE</scope>
    <source>
        <strain evidence="2">AT0</strain>
        <tissue evidence="2">Leaf</tissue>
    </source>
</reference>
<dbReference type="AlphaFoldDB" id="A0A978V4N9"/>
<dbReference type="Pfam" id="PF00646">
    <property type="entry name" value="F-box"/>
    <property type="match status" value="1"/>
</dbReference>
<evidence type="ECO:0000313" key="2">
    <source>
        <dbReference type="EMBL" id="KAH7522322.1"/>
    </source>
</evidence>
<evidence type="ECO:0000313" key="3">
    <source>
        <dbReference type="Proteomes" id="UP000813462"/>
    </source>
</evidence>
<gene>
    <name evidence="2" type="ORF">FEM48_Zijuj07G0126200</name>
</gene>
<proteinExistence type="predicted"/>